<dbReference type="InterPro" id="IPR029752">
    <property type="entry name" value="D-isomer_DH_CS1"/>
</dbReference>
<protein>
    <recommendedName>
        <fullName evidence="3">D-isomer specific 2-hydroxyacid dehydrogenase NAD-binding domain-containing protein</fullName>
    </recommendedName>
</protein>
<dbReference type="PROSITE" id="PS00065">
    <property type="entry name" value="D_2_HYDROXYACID_DH_1"/>
    <property type="match status" value="1"/>
</dbReference>
<dbReference type="GO" id="GO:0016491">
    <property type="term" value="F:oxidoreductase activity"/>
    <property type="evidence" value="ECO:0007669"/>
    <property type="project" value="UniProtKB-KW"/>
</dbReference>
<keyword evidence="5" id="KW-1185">Reference proteome</keyword>
<comment type="caution">
    <text evidence="4">The sequence shown here is derived from an EMBL/GenBank/DDBJ whole genome shotgun (WGS) entry which is preliminary data.</text>
</comment>
<evidence type="ECO:0000259" key="3">
    <source>
        <dbReference type="Pfam" id="PF02826"/>
    </source>
</evidence>
<proteinExistence type="predicted"/>
<dbReference type="Gene3D" id="3.40.50.720">
    <property type="entry name" value="NAD(P)-binding Rossmann-like Domain"/>
    <property type="match status" value="2"/>
</dbReference>
<keyword evidence="2" id="KW-0520">NAD</keyword>
<keyword evidence="1" id="KW-0560">Oxidoreductase</keyword>
<reference evidence="4 5" key="1">
    <citation type="submission" date="2017-06" db="EMBL/GenBank/DDBJ databases">
        <title>Comparative genomic analysis of Ambrosia Fusariam Clade fungi.</title>
        <authorList>
            <person name="Stajich J.E."/>
            <person name="Carrillo J."/>
            <person name="Kijimoto T."/>
            <person name="Eskalen A."/>
            <person name="O'Donnell K."/>
            <person name="Kasson M."/>
        </authorList>
    </citation>
    <scope>NUCLEOTIDE SEQUENCE [LARGE SCALE GENOMIC DNA]</scope>
    <source>
        <strain evidence="4 5">NRRL62579</strain>
    </source>
</reference>
<dbReference type="PANTHER" id="PTHR43333">
    <property type="entry name" value="2-HACID_DH_C DOMAIN-CONTAINING PROTEIN"/>
    <property type="match status" value="1"/>
</dbReference>
<dbReference type="PANTHER" id="PTHR43333:SF1">
    <property type="entry name" value="D-ISOMER SPECIFIC 2-HYDROXYACID DEHYDROGENASE NAD-BINDING DOMAIN-CONTAINING PROTEIN"/>
    <property type="match status" value="1"/>
</dbReference>
<dbReference type="GO" id="GO:0051287">
    <property type="term" value="F:NAD binding"/>
    <property type="evidence" value="ECO:0007669"/>
    <property type="project" value="InterPro"/>
</dbReference>
<evidence type="ECO:0000313" key="4">
    <source>
        <dbReference type="EMBL" id="RSL94619.1"/>
    </source>
</evidence>
<dbReference type="Proteomes" id="UP000287144">
    <property type="component" value="Unassembled WGS sequence"/>
</dbReference>
<dbReference type="CDD" id="cd12163">
    <property type="entry name" value="2-Hacid_dh_5"/>
    <property type="match status" value="1"/>
</dbReference>
<dbReference type="STRING" id="1325735.A0A428SXS8"/>
<dbReference type="Pfam" id="PF02826">
    <property type="entry name" value="2-Hacid_dh_C"/>
    <property type="match status" value="2"/>
</dbReference>
<gene>
    <name evidence="4" type="ORF">CEP52_012513</name>
</gene>
<dbReference type="SUPFAM" id="SSF51735">
    <property type="entry name" value="NAD(P)-binding Rossmann-fold domains"/>
    <property type="match status" value="1"/>
</dbReference>
<dbReference type="InterPro" id="IPR036291">
    <property type="entry name" value="NAD(P)-bd_dom_sf"/>
</dbReference>
<evidence type="ECO:0000313" key="5">
    <source>
        <dbReference type="Proteomes" id="UP000287144"/>
    </source>
</evidence>
<accession>A0A428SXS8</accession>
<dbReference type="EMBL" id="NKCK01000164">
    <property type="protein sequence ID" value="RSL94619.1"/>
    <property type="molecule type" value="Genomic_DNA"/>
</dbReference>
<feature type="domain" description="D-isomer specific 2-hydroxyacid dehydrogenase NAD-binding" evidence="3">
    <location>
        <begin position="233"/>
        <end position="324"/>
    </location>
</feature>
<organism evidence="4 5">
    <name type="scientific">Fusarium oligoseptatum</name>
    <dbReference type="NCBI Taxonomy" id="2604345"/>
    <lineage>
        <taxon>Eukaryota</taxon>
        <taxon>Fungi</taxon>
        <taxon>Dikarya</taxon>
        <taxon>Ascomycota</taxon>
        <taxon>Pezizomycotina</taxon>
        <taxon>Sordariomycetes</taxon>
        <taxon>Hypocreomycetidae</taxon>
        <taxon>Hypocreales</taxon>
        <taxon>Nectriaceae</taxon>
        <taxon>Fusarium</taxon>
        <taxon>Fusarium solani species complex</taxon>
    </lineage>
</organism>
<dbReference type="InterPro" id="IPR006140">
    <property type="entry name" value="D-isomer_DH_NAD-bd"/>
</dbReference>
<evidence type="ECO:0000256" key="2">
    <source>
        <dbReference type="ARBA" id="ARBA00023027"/>
    </source>
</evidence>
<sequence>MANPTLKGHRALILTTVPVPSGPIDAIRDQFPDLEIITRVAPWGVSEVNGFSDKDWKDITLLLTPTVLPTVEQAPRLQFIQLISAGANHPTGFMGAFSLVRHVFTVNADDEDRPQIAEWIILTYLSFNRHMSTYWEAQKEGRWKLKPGNPAISEDVVGKRIGILGYGSIGRQTARVAKALGMDVYAYTLSPKTTPEPRRDDSYAPRGLGDPDGSLPSKWFSGGSRQDVHAFLASGLDLLVVATPLTSQTRQLLAREEFELLSKSGRTYVANISRGEVIQTDDLVDALNNGLISGAALDVTDPEPLPDGHPLWSARNVTLTPHISASTGSYYPRLLDLFRMNLERLSKGEPLINGVDRDKGY</sequence>
<evidence type="ECO:0000256" key="1">
    <source>
        <dbReference type="ARBA" id="ARBA00023002"/>
    </source>
</evidence>
<name>A0A428SXS8_9HYPO</name>
<feature type="domain" description="D-isomer specific 2-hydroxyacid dehydrogenase NAD-binding" evidence="3">
    <location>
        <begin position="124"/>
        <end position="194"/>
    </location>
</feature>
<dbReference type="AlphaFoldDB" id="A0A428SXS8"/>